<dbReference type="InterPro" id="IPR003595">
    <property type="entry name" value="Tyr_Pase_cat"/>
</dbReference>
<dbReference type="EC" id="3.1.3.48" evidence="1"/>
<dbReference type="GO" id="GO:0004725">
    <property type="term" value="F:protein tyrosine phosphatase activity"/>
    <property type="evidence" value="ECO:0007669"/>
    <property type="project" value="UniProtKB-EC"/>
</dbReference>
<dbReference type="InterPro" id="IPR000387">
    <property type="entry name" value="Tyr_Pase_dom"/>
</dbReference>
<keyword evidence="2" id="KW-0597">Phosphoprotein</keyword>
<dbReference type="GO" id="GO:0030054">
    <property type="term" value="C:cell junction"/>
    <property type="evidence" value="ECO:0007669"/>
    <property type="project" value="TreeGrafter"/>
</dbReference>
<feature type="binding site" evidence="6">
    <location>
        <position position="724"/>
    </location>
    <ligand>
        <name>substrate</name>
    </ligand>
</feature>
<dbReference type="GO" id="GO:0005829">
    <property type="term" value="C:cytosol"/>
    <property type="evidence" value="ECO:0007669"/>
    <property type="project" value="TreeGrafter"/>
</dbReference>
<dbReference type="SUPFAM" id="SSF52799">
    <property type="entry name" value="(Phosphotyrosine protein) phosphatases II"/>
    <property type="match status" value="1"/>
</dbReference>
<dbReference type="OrthoDB" id="9993594at2759"/>
<feature type="active site" description="Phosphocysteine intermediate" evidence="5">
    <location>
        <position position="680"/>
    </location>
</feature>
<dbReference type="InterPro" id="IPR029021">
    <property type="entry name" value="Prot-tyrosine_phosphatase-like"/>
</dbReference>
<dbReference type="InterPro" id="IPR008356">
    <property type="entry name" value="Tyr_Pase_KIM-con"/>
</dbReference>
<dbReference type="PROSITE" id="PS50055">
    <property type="entry name" value="TYR_PHOSPHATASE_PTP"/>
    <property type="match status" value="1"/>
</dbReference>
<feature type="domain" description="Tyrosine specific protein phosphatases" evidence="8">
    <location>
        <begin position="652"/>
        <end position="730"/>
    </location>
</feature>
<dbReference type="GO" id="GO:0019901">
    <property type="term" value="F:protein kinase binding"/>
    <property type="evidence" value="ECO:0007669"/>
    <property type="project" value="TreeGrafter"/>
</dbReference>
<dbReference type="Gene3D" id="3.90.190.10">
    <property type="entry name" value="Protein tyrosine phosphatase superfamily"/>
    <property type="match status" value="2"/>
</dbReference>
<evidence type="ECO:0000256" key="3">
    <source>
        <dbReference type="ARBA" id="ARBA00022801"/>
    </source>
</evidence>
<dbReference type="GO" id="GO:0005886">
    <property type="term" value="C:plasma membrane"/>
    <property type="evidence" value="ECO:0007669"/>
    <property type="project" value="TreeGrafter"/>
</dbReference>
<dbReference type="GO" id="GO:0009653">
    <property type="term" value="P:anatomical structure morphogenesis"/>
    <property type="evidence" value="ECO:0007669"/>
    <property type="project" value="UniProtKB-ARBA"/>
</dbReference>
<dbReference type="Pfam" id="PF00102">
    <property type="entry name" value="Y_phosphatase"/>
    <property type="match status" value="2"/>
</dbReference>
<dbReference type="InParanoid" id="A0A6P7FFS1"/>
<evidence type="ECO:0000256" key="2">
    <source>
        <dbReference type="ARBA" id="ARBA00022553"/>
    </source>
</evidence>
<feature type="binding site" evidence="6">
    <location>
        <begin position="680"/>
        <end position="686"/>
    </location>
    <ligand>
        <name>substrate</name>
    </ligand>
</feature>
<dbReference type="SMART" id="SM00404">
    <property type="entry name" value="PTPc_motif"/>
    <property type="match status" value="1"/>
</dbReference>
<sequence length="744" mass="83542">MEEITTTPPKKERIFPRLDLSDQSTLTAAEQPVLIVQSPKTPTLSKKLKAVSLDSDPPAQSTSLEVSRDVFSMPNTPKRQIKQKLSCDFEDGPHKSMLAPSLNSNLKKFASNTSISGSQTLKTLPEVMTLHDFSDGPVTIPVKIKAKGLLERRGSNASLTIDLGSNPSIADVKPVAFNRLNTAKSVSNLNLSTFDSEKCCNCSKKCEAHVVKSVIERRKSQETCGNCTIYEAVPSIMNSCKIVKCQQPKRCSCCPKTRRKSLSNENLYIPPCGFCQTGALKECTGASKHCKGYRKAYYPRQPDLETTQLLSEDFKLHLENIRYLETAGNVLTIEELKKACEIVKCQQPKRCSCCPKTRRKSLSNENLYIPPCGFCQTGALKECTGASKHCKGYRKAYYPRQPDLETTQLLSEDFKLHLENIRYLETAGNVLTIEELKKACEVSRVPKLHQEFWEVPLNLQEKCYVSGSQSRNRYKGVLPNEHSRVHLPGSQTYIHANYIKGPDYTETLYIATQGPMAHTCQDFWEMVWNTHVSLLLCILLKLITYLNENSIGECHIRQLRLQKLDSAAEPRKISHYWFSNWPDHKMACPEQVLKIALDVLNAMHSKKKSTDNNVNDISKKFDESLSKSTNCNIDLKAKSFPDNFDCSISKKDKILALSKGTPEARRKSMENLKLPVIVHCSAGIGRTGCFIAILNGIQQLKANSNVDILAILCSLRLNRGGMVQTAEQYELIHRVLSLYTENMT</sequence>
<dbReference type="SMART" id="SM00194">
    <property type="entry name" value="PTPc"/>
    <property type="match status" value="1"/>
</dbReference>
<dbReference type="PANTHER" id="PTHR46198:SF4">
    <property type="entry name" value="PROTEIN-TYROSINE-PHOSPHATASE"/>
    <property type="match status" value="1"/>
</dbReference>
<proteinExistence type="predicted"/>
<dbReference type="PANTHER" id="PTHR46198">
    <property type="entry name" value="PROTEIN-TYROSINE-PHOSPHATASE"/>
    <property type="match status" value="1"/>
</dbReference>
<evidence type="ECO:0000256" key="6">
    <source>
        <dbReference type="PIRSR" id="PIRSR608356-51"/>
    </source>
</evidence>
<dbReference type="InterPro" id="IPR016130">
    <property type="entry name" value="Tyr_Pase_AS"/>
</dbReference>
<dbReference type="PROSITE" id="PS50056">
    <property type="entry name" value="TYR_PHOSPHATASE_2"/>
    <property type="match status" value="1"/>
</dbReference>
<reference evidence="9" key="1">
    <citation type="submission" date="2025-08" db="UniProtKB">
        <authorList>
            <consortium name="RefSeq"/>
        </authorList>
    </citation>
    <scope>IDENTIFICATION</scope>
    <source>
        <tissue evidence="9">Whole insect</tissue>
    </source>
</reference>
<evidence type="ECO:0000256" key="5">
    <source>
        <dbReference type="PIRSR" id="PIRSR608356-50"/>
    </source>
</evidence>
<keyword evidence="3" id="KW-0378">Hydrolase</keyword>
<organism evidence="9">
    <name type="scientific">Diabrotica virgifera virgifera</name>
    <name type="common">western corn rootworm</name>
    <dbReference type="NCBI Taxonomy" id="50390"/>
    <lineage>
        <taxon>Eukaryota</taxon>
        <taxon>Metazoa</taxon>
        <taxon>Ecdysozoa</taxon>
        <taxon>Arthropoda</taxon>
        <taxon>Hexapoda</taxon>
        <taxon>Insecta</taxon>
        <taxon>Pterygota</taxon>
        <taxon>Neoptera</taxon>
        <taxon>Endopterygota</taxon>
        <taxon>Coleoptera</taxon>
        <taxon>Polyphaga</taxon>
        <taxon>Cucujiformia</taxon>
        <taxon>Chrysomeloidea</taxon>
        <taxon>Chrysomelidae</taxon>
        <taxon>Galerucinae</taxon>
        <taxon>Diabroticina</taxon>
        <taxon>Diabroticites</taxon>
        <taxon>Diabrotica</taxon>
    </lineage>
</organism>
<accession>A0A6P7FFS1</accession>
<dbReference type="PROSITE" id="PS00383">
    <property type="entry name" value="TYR_PHOSPHATASE_1"/>
    <property type="match status" value="1"/>
</dbReference>
<evidence type="ECO:0000259" key="7">
    <source>
        <dbReference type="PROSITE" id="PS50055"/>
    </source>
</evidence>
<feature type="binding site" evidence="6">
    <location>
        <position position="642"/>
    </location>
    <ligand>
        <name>substrate</name>
    </ligand>
</feature>
<keyword evidence="4" id="KW-0904">Protein phosphatase</keyword>
<protein>
    <recommendedName>
        <fullName evidence="1">protein-tyrosine-phosphatase</fullName>
        <ecNumber evidence="1">3.1.3.48</ecNumber>
    </recommendedName>
</protein>
<dbReference type="GO" id="GO:0007165">
    <property type="term" value="P:signal transduction"/>
    <property type="evidence" value="ECO:0007669"/>
    <property type="project" value="TreeGrafter"/>
</dbReference>
<dbReference type="FunCoup" id="A0A6P7FFS1">
    <property type="interactions" value="218"/>
</dbReference>
<gene>
    <name evidence="9" type="primary">LOC114328961</name>
</gene>
<dbReference type="AlphaFoldDB" id="A0A6P7FFS1"/>
<dbReference type="PRINTS" id="PR00700">
    <property type="entry name" value="PRTYPHPHTASE"/>
</dbReference>
<dbReference type="RefSeq" id="XP_028133757.1">
    <property type="nucleotide sequence ID" value="XM_028277956.1"/>
</dbReference>
<evidence type="ECO:0000256" key="4">
    <source>
        <dbReference type="ARBA" id="ARBA00022912"/>
    </source>
</evidence>
<dbReference type="GO" id="GO:0048666">
    <property type="term" value="P:neuron development"/>
    <property type="evidence" value="ECO:0007669"/>
    <property type="project" value="UniProtKB-ARBA"/>
</dbReference>
<dbReference type="InterPro" id="IPR000242">
    <property type="entry name" value="PTP_cat"/>
</dbReference>
<evidence type="ECO:0000256" key="1">
    <source>
        <dbReference type="ARBA" id="ARBA00013064"/>
    </source>
</evidence>
<evidence type="ECO:0000313" key="9">
    <source>
        <dbReference type="RefSeq" id="XP_028133757.1"/>
    </source>
</evidence>
<feature type="domain" description="Tyrosine-protein phosphatase" evidence="7">
    <location>
        <begin position="468"/>
        <end position="739"/>
    </location>
</feature>
<name>A0A6P7FFS1_DIAVI</name>
<evidence type="ECO:0000259" key="8">
    <source>
        <dbReference type="PROSITE" id="PS50056"/>
    </source>
</evidence>